<feature type="coiled-coil region" evidence="1">
    <location>
        <begin position="10"/>
        <end position="121"/>
    </location>
</feature>
<organism evidence="2 3">
    <name type="scientific">Racocetra fulgida</name>
    <dbReference type="NCBI Taxonomy" id="60492"/>
    <lineage>
        <taxon>Eukaryota</taxon>
        <taxon>Fungi</taxon>
        <taxon>Fungi incertae sedis</taxon>
        <taxon>Mucoromycota</taxon>
        <taxon>Glomeromycotina</taxon>
        <taxon>Glomeromycetes</taxon>
        <taxon>Diversisporales</taxon>
        <taxon>Gigasporaceae</taxon>
        <taxon>Racocetra</taxon>
    </lineage>
</organism>
<evidence type="ECO:0000256" key="1">
    <source>
        <dbReference type="SAM" id="Coils"/>
    </source>
</evidence>
<dbReference type="Proteomes" id="UP000789396">
    <property type="component" value="Unassembled WGS sequence"/>
</dbReference>
<proteinExistence type="predicted"/>
<dbReference type="AlphaFoldDB" id="A0A9N9JXF3"/>
<comment type="caution">
    <text evidence="2">The sequence shown here is derived from an EMBL/GenBank/DDBJ whole genome shotgun (WGS) entry which is preliminary data.</text>
</comment>
<gene>
    <name evidence="2" type="ORF">RFULGI_LOCUS17671</name>
</gene>
<protein>
    <submittedName>
        <fullName evidence="2">4226_t:CDS:1</fullName>
    </submittedName>
</protein>
<evidence type="ECO:0000313" key="3">
    <source>
        <dbReference type="Proteomes" id="UP000789396"/>
    </source>
</evidence>
<dbReference type="OrthoDB" id="45365at2759"/>
<feature type="non-terminal residue" evidence="2">
    <location>
        <position position="131"/>
    </location>
</feature>
<keyword evidence="3" id="KW-1185">Reference proteome</keyword>
<feature type="non-terminal residue" evidence="2">
    <location>
        <position position="1"/>
    </location>
</feature>
<name>A0A9N9JXF3_9GLOM</name>
<evidence type="ECO:0000313" key="2">
    <source>
        <dbReference type="EMBL" id="CAG8800523.1"/>
    </source>
</evidence>
<dbReference type="EMBL" id="CAJVPZ010071304">
    <property type="protein sequence ID" value="CAG8800523.1"/>
    <property type="molecule type" value="Genomic_DNA"/>
</dbReference>
<reference evidence="2" key="1">
    <citation type="submission" date="2021-06" db="EMBL/GenBank/DDBJ databases">
        <authorList>
            <person name="Kallberg Y."/>
            <person name="Tangrot J."/>
            <person name="Rosling A."/>
        </authorList>
    </citation>
    <scope>NUCLEOTIDE SEQUENCE</scope>
    <source>
        <strain evidence="2">IN212</strain>
    </source>
</reference>
<accession>A0A9N9JXF3</accession>
<sequence length="131" mass="15339">SRIISTETQLDENSLQLKQASSEITKYQQDAETSKMRFSQLHESLEQHYTIFEQINNAITTANERTNELENLLRKSKKEKTKLESKVAALKIDLEIKEEELSQETERVDKIEKLLENEQKEGKVLRSMLQE</sequence>
<keyword evidence="1" id="KW-0175">Coiled coil</keyword>